<proteinExistence type="predicted"/>
<dbReference type="Pfam" id="PF01593">
    <property type="entry name" value="Amino_oxidase"/>
    <property type="match status" value="1"/>
</dbReference>
<dbReference type="Gene3D" id="3.50.50.60">
    <property type="entry name" value="FAD/NAD(P)-binding domain"/>
    <property type="match status" value="1"/>
</dbReference>
<dbReference type="EMBL" id="JABWDU010000008">
    <property type="protein sequence ID" value="NVD42182.1"/>
    <property type="molecule type" value="Genomic_DNA"/>
</dbReference>
<feature type="transmembrane region" description="Helical" evidence="1">
    <location>
        <begin position="12"/>
        <end position="30"/>
    </location>
</feature>
<feature type="domain" description="Amine oxidase" evidence="2">
    <location>
        <begin position="21"/>
        <end position="297"/>
    </location>
</feature>
<keyword evidence="4" id="KW-1185">Reference proteome</keyword>
<organism evidence="3 4">
    <name type="scientific">Ensifer oleiphilus</name>
    <dbReference type="NCBI Taxonomy" id="2742698"/>
    <lineage>
        <taxon>Bacteria</taxon>
        <taxon>Pseudomonadati</taxon>
        <taxon>Pseudomonadota</taxon>
        <taxon>Alphaproteobacteria</taxon>
        <taxon>Hyphomicrobiales</taxon>
        <taxon>Rhizobiaceae</taxon>
        <taxon>Sinorhizobium/Ensifer group</taxon>
        <taxon>Ensifer</taxon>
    </lineage>
</organism>
<dbReference type="PANTHER" id="PTHR42923:SF17">
    <property type="entry name" value="AMINE OXIDASE DOMAIN-CONTAINING PROTEIN"/>
    <property type="match status" value="1"/>
</dbReference>
<comment type="caution">
    <text evidence="3">The sequence shown here is derived from an EMBL/GenBank/DDBJ whole genome shotgun (WGS) entry which is preliminary data.</text>
</comment>
<dbReference type="InterPro" id="IPR036188">
    <property type="entry name" value="FAD/NAD-bd_sf"/>
</dbReference>
<sequence length="450" mass="50133">MDVGGREKRQQRRVAVIGTGISGLSAAWLLSKSMDVVLYEEADRLGGHANTVTAPSPIGPVSVDTGFIVYNDRNYPNLVALFDHLDVPTLASDMSFSASLDGGSFEYSGSGLRGLLGQRRNAVRPRFWRMLSEIVRFYREAPPLLRQPEFEAVCLGDYLDRGGYARSFVDDHLLPMGAAIWSTTASEMRAYPLHAFIRFFESHGLLSLSNRPRWRTVDGGSRQYIQRLMADYSGSVRLASAVRSVRRIGGEVEVVDRRGHLDRFSDVVIATHADQALAMLDDPDGQERHLLSAFKYTANDAVLHCDETLMPRRKQVWASWNYIGDSAHEGVKPLCVTYWMNRLQGINPSAPLFVTLNPCRPVAPERTLGTFAYTHPLFDQAALVAQRQLWQLQGRRNTWFCGAYFGSGFHEDGLQSGLAVAEELGGVDRPWAVHEPSGRIFRSEALLAAE</sequence>
<dbReference type="SUPFAM" id="SSF51905">
    <property type="entry name" value="FAD/NAD(P)-binding domain"/>
    <property type="match status" value="1"/>
</dbReference>
<dbReference type="RefSeq" id="WP_176355556.1">
    <property type="nucleotide sequence ID" value="NZ_JABWDU010000008.1"/>
</dbReference>
<dbReference type="Proteomes" id="UP000520198">
    <property type="component" value="Unassembled WGS sequence"/>
</dbReference>
<keyword evidence="1" id="KW-0812">Transmembrane</keyword>
<dbReference type="PANTHER" id="PTHR42923">
    <property type="entry name" value="PROTOPORPHYRINOGEN OXIDASE"/>
    <property type="match status" value="1"/>
</dbReference>
<protein>
    <submittedName>
        <fullName evidence="3">FAD-dependent oxidoreductase</fullName>
    </submittedName>
</protein>
<dbReference type="InterPro" id="IPR050464">
    <property type="entry name" value="Zeta_carotene_desat/Oxidored"/>
</dbReference>
<accession>A0A7Y6UQE2</accession>
<evidence type="ECO:0000313" key="4">
    <source>
        <dbReference type="Proteomes" id="UP000520198"/>
    </source>
</evidence>
<evidence type="ECO:0000313" key="3">
    <source>
        <dbReference type="EMBL" id="NVD42182.1"/>
    </source>
</evidence>
<keyword evidence="1" id="KW-0472">Membrane</keyword>
<name>A0A7Y6UQE2_9HYPH</name>
<dbReference type="AlphaFoldDB" id="A0A7Y6UQE2"/>
<evidence type="ECO:0000256" key="1">
    <source>
        <dbReference type="SAM" id="Phobius"/>
    </source>
</evidence>
<dbReference type="GO" id="GO:0016491">
    <property type="term" value="F:oxidoreductase activity"/>
    <property type="evidence" value="ECO:0007669"/>
    <property type="project" value="InterPro"/>
</dbReference>
<reference evidence="3 4" key="1">
    <citation type="submission" date="2020-06" db="EMBL/GenBank/DDBJ databases">
        <authorList>
            <person name="Grouzdev D.S."/>
        </authorList>
    </citation>
    <scope>NUCLEOTIDE SEQUENCE [LARGE SCALE GENOMIC DNA]</scope>
    <source>
        <strain evidence="3 4">HO-A22</strain>
    </source>
</reference>
<evidence type="ECO:0000259" key="2">
    <source>
        <dbReference type="Pfam" id="PF01593"/>
    </source>
</evidence>
<dbReference type="InterPro" id="IPR002937">
    <property type="entry name" value="Amino_oxidase"/>
</dbReference>
<gene>
    <name evidence="3" type="ORF">HT585_25255</name>
</gene>
<keyword evidence="1" id="KW-1133">Transmembrane helix</keyword>